<organism evidence="1 2">
    <name type="scientific">Lysobacter brunescens</name>
    <dbReference type="NCBI Taxonomy" id="262323"/>
    <lineage>
        <taxon>Bacteria</taxon>
        <taxon>Pseudomonadati</taxon>
        <taxon>Pseudomonadota</taxon>
        <taxon>Gammaproteobacteria</taxon>
        <taxon>Lysobacterales</taxon>
        <taxon>Lysobacteraceae</taxon>
        <taxon>Lysobacter</taxon>
    </lineage>
</organism>
<dbReference type="Proteomes" id="UP001597110">
    <property type="component" value="Unassembled WGS sequence"/>
</dbReference>
<protein>
    <submittedName>
        <fullName evidence="1">Uncharacterized protein</fullName>
    </submittedName>
</protein>
<dbReference type="EMBL" id="JBHTIF010000001">
    <property type="protein sequence ID" value="MFD0724248.1"/>
    <property type="molecule type" value="Genomic_DNA"/>
</dbReference>
<accession>A0ABW2Y834</accession>
<evidence type="ECO:0000313" key="2">
    <source>
        <dbReference type="Proteomes" id="UP001597110"/>
    </source>
</evidence>
<keyword evidence="2" id="KW-1185">Reference proteome</keyword>
<sequence>MTIRTSITHQLLDAYGVTRLLRSKAAIILERIARGAGAVSWYVCDCEAALDAISTRFKPGSVVSFYFDDRIKTCRAEDLPLDDIDAIIGRTGECVVGRVADNGIDIDAFGFCAASEVRTEFSGLHADAMMIYGPFPARDYSPDSAITFILPDDDGVFRAHPH</sequence>
<gene>
    <name evidence="1" type="ORF">ACFQ0E_01420</name>
</gene>
<evidence type="ECO:0000313" key="1">
    <source>
        <dbReference type="EMBL" id="MFD0724248.1"/>
    </source>
</evidence>
<comment type="caution">
    <text evidence="1">The sequence shown here is derived from an EMBL/GenBank/DDBJ whole genome shotgun (WGS) entry which is preliminary data.</text>
</comment>
<proteinExistence type="predicted"/>
<name>A0ABW2Y834_9GAMM</name>
<reference evidence="2" key="1">
    <citation type="journal article" date="2019" name="Int. J. Syst. Evol. Microbiol.">
        <title>The Global Catalogue of Microorganisms (GCM) 10K type strain sequencing project: providing services to taxonomists for standard genome sequencing and annotation.</title>
        <authorList>
            <consortium name="The Broad Institute Genomics Platform"/>
            <consortium name="The Broad Institute Genome Sequencing Center for Infectious Disease"/>
            <person name="Wu L."/>
            <person name="Ma J."/>
        </authorList>
    </citation>
    <scope>NUCLEOTIDE SEQUENCE [LARGE SCALE GENOMIC DNA]</scope>
    <source>
        <strain evidence="2">CCUG 55585</strain>
    </source>
</reference>